<proteinExistence type="predicted"/>
<dbReference type="EMBL" id="LWDX02027968">
    <property type="protein sequence ID" value="OEL29295.1"/>
    <property type="molecule type" value="Genomic_DNA"/>
</dbReference>
<dbReference type="InterPro" id="IPR006994">
    <property type="entry name" value="TCF25/Rqc1"/>
</dbReference>
<dbReference type="PANTHER" id="PTHR22684:SF0">
    <property type="entry name" value="RIBOSOME QUALITY CONTROL COMPLEX SUBUNIT TCF25"/>
    <property type="match status" value="1"/>
</dbReference>
<evidence type="ECO:0000256" key="1">
    <source>
        <dbReference type="SAM" id="MobiDB-lite"/>
    </source>
</evidence>
<comment type="caution">
    <text evidence="2">The sequence shown here is derived from an EMBL/GenBank/DDBJ whole genome shotgun (WGS) entry which is preliminary data.</text>
</comment>
<organism evidence="2 3">
    <name type="scientific">Dichanthelium oligosanthes</name>
    <dbReference type="NCBI Taxonomy" id="888268"/>
    <lineage>
        <taxon>Eukaryota</taxon>
        <taxon>Viridiplantae</taxon>
        <taxon>Streptophyta</taxon>
        <taxon>Embryophyta</taxon>
        <taxon>Tracheophyta</taxon>
        <taxon>Spermatophyta</taxon>
        <taxon>Magnoliopsida</taxon>
        <taxon>Liliopsida</taxon>
        <taxon>Poales</taxon>
        <taxon>Poaceae</taxon>
        <taxon>PACMAD clade</taxon>
        <taxon>Panicoideae</taxon>
        <taxon>Panicodae</taxon>
        <taxon>Paniceae</taxon>
        <taxon>Dichantheliinae</taxon>
        <taxon>Dichanthelium</taxon>
    </lineage>
</organism>
<evidence type="ECO:0000313" key="3">
    <source>
        <dbReference type="Proteomes" id="UP000095767"/>
    </source>
</evidence>
<feature type="region of interest" description="Disordered" evidence="1">
    <location>
        <begin position="1"/>
        <end position="114"/>
    </location>
</feature>
<feature type="compositionally biased region" description="Acidic residues" evidence="1">
    <location>
        <begin position="46"/>
        <end position="61"/>
    </location>
</feature>
<dbReference type="AlphaFoldDB" id="A0A1E5VW01"/>
<dbReference type="Pfam" id="PF04910">
    <property type="entry name" value="Tcf25"/>
    <property type="match status" value="1"/>
</dbReference>
<evidence type="ECO:0000313" key="2">
    <source>
        <dbReference type="EMBL" id="OEL29295.1"/>
    </source>
</evidence>
<feature type="compositionally biased region" description="Acidic residues" evidence="1">
    <location>
        <begin position="22"/>
        <end position="33"/>
    </location>
</feature>
<reference evidence="2 3" key="1">
    <citation type="submission" date="2016-09" db="EMBL/GenBank/DDBJ databases">
        <title>The draft genome of Dichanthelium oligosanthes: A C3 panicoid grass species.</title>
        <authorList>
            <person name="Studer A.J."/>
            <person name="Schnable J.C."/>
            <person name="Brutnell T.P."/>
        </authorList>
    </citation>
    <scope>NUCLEOTIDE SEQUENCE [LARGE SCALE GENOMIC DNA]</scope>
    <source>
        <strain evidence="3">cv. Kellogg 1175</strain>
        <tissue evidence="2">Leaf</tissue>
    </source>
</reference>
<sequence>MSARLLRRVLQERETAPQDPGVAEDDQPVEEEASPPRAAARNLFDLLDDGDDEEEDKEDEAERSQPLSYTEQKHTVQKKPTNAVPETNKKSKKKKKKSKVEPSSTKSKDEQSLDSILEDLSIEKKPMQQRVYQSDRAAGKEIETNEAAHGVTSVLAIDPKHLKGENEMRRIFGSKVVDSFENQRNMPSSSRQVRGARRVAHNPRKTLLVSPPTYWPPWDKSISMDLLETKSGLNYFRYTFDPSVSHVQELFEAAKAANDLNAIAAILVKYPYHPESLLTFAELFKYSGEHQSSADAVEKCLFALECAWHPLFSPLQGNYQLKYSHDTNKPFFTALFSHMKNLDRRGCHRSALEVCKFLLSLDSDDPKGALFCIDYFALRSQQYKWLEQFAEEYQCDNSLWLFPNFSFSLAIARFYLERDATSEGSDHADKLTSVDLMKQALMLHPLVLCKIVDKAPLKDSSWTQILRNVFFGSAKPGSPSLEHTINIYVERHYIMWRFPELQNLLKEAALLVIESLTQDNREAQDWACVRKEAFSSEKNELEGYMENLELGSSISQLISSVASVVFSKLRYLYSHLLVSDFSDTTPSLPPEELRPFMVGPGMVHEMPPIEQEAAGPERLHAPREVAGRNPALVFLESLLPWVDYGDNHNDANEDNNGD</sequence>
<dbReference type="PANTHER" id="PTHR22684">
    <property type="entry name" value="NULP1-RELATED"/>
    <property type="match status" value="1"/>
</dbReference>
<accession>A0A1E5VW01</accession>
<name>A0A1E5VW01_9POAL</name>
<keyword evidence="3" id="KW-1185">Reference proteome</keyword>
<dbReference type="Proteomes" id="UP000095767">
    <property type="component" value="Unassembled WGS sequence"/>
</dbReference>
<gene>
    <name evidence="2" type="ORF">BAE44_0009688</name>
</gene>
<protein>
    <submittedName>
        <fullName evidence="2">Transcription factor 25</fullName>
    </submittedName>
</protein>
<dbReference type="STRING" id="888268.A0A1E5VW01"/>
<dbReference type="OrthoDB" id="205993at2759"/>
<dbReference type="GO" id="GO:1990112">
    <property type="term" value="C:RQC complex"/>
    <property type="evidence" value="ECO:0007669"/>
    <property type="project" value="TreeGrafter"/>
</dbReference>